<comment type="function">
    <text evidence="12">Catalyzes the conversion of 4-hydroxy-tetrahydrodipicolinate (HTPA) to tetrahydrodipicolinate.</text>
</comment>
<dbReference type="Proteomes" id="UP000178572">
    <property type="component" value="Unassembled WGS sequence"/>
</dbReference>
<organism evidence="15 16">
    <name type="scientific">Candidatus Kaiserbacteria bacterium RIFCSPHIGHO2_02_FULL_59_21</name>
    <dbReference type="NCBI Taxonomy" id="1798500"/>
    <lineage>
        <taxon>Bacteria</taxon>
        <taxon>Candidatus Kaiseribacteriota</taxon>
    </lineage>
</organism>
<dbReference type="Pfam" id="PF01113">
    <property type="entry name" value="DapB_N"/>
    <property type="match status" value="1"/>
</dbReference>
<dbReference type="GO" id="GO:0005737">
    <property type="term" value="C:cytoplasm"/>
    <property type="evidence" value="ECO:0007669"/>
    <property type="project" value="UniProtKB-SubCell"/>
</dbReference>
<keyword evidence="2 12" id="KW-0028">Amino-acid biosynthesis</keyword>
<keyword evidence="4 12" id="KW-0220">Diaminopimelate biosynthesis</keyword>
<comment type="caution">
    <text evidence="12">Lacks conserved residue(s) required for the propagation of feature annotation.</text>
</comment>
<evidence type="ECO:0000256" key="6">
    <source>
        <dbReference type="ARBA" id="ARBA00023027"/>
    </source>
</evidence>
<gene>
    <name evidence="12" type="primary">dapB</name>
    <name evidence="15" type="ORF">A3C21_04460</name>
</gene>
<evidence type="ECO:0000256" key="11">
    <source>
        <dbReference type="ARBA" id="ARBA00049396"/>
    </source>
</evidence>
<evidence type="ECO:0000256" key="10">
    <source>
        <dbReference type="ARBA" id="ARBA00049080"/>
    </source>
</evidence>
<dbReference type="GO" id="GO:0051287">
    <property type="term" value="F:NAD binding"/>
    <property type="evidence" value="ECO:0007669"/>
    <property type="project" value="UniProtKB-UniRule"/>
</dbReference>
<comment type="caution">
    <text evidence="15">The sequence shown here is derived from an EMBL/GenBank/DDBJ whole genome shotgun (WGS) entry which is preliminary data.</text>
</comment>
<keyword evidence="6 12" id="KW-0520">NAD</keyword>
<dbReference type="EMBL" id="MFLN01000028">
    <property type="protein sequence ID" value="OGG67098.1"/>
    <property type="molecule type" value="Genomic_DNA"/>
</dbReference>
<dbReference type="Pfam" id="PF05173">
    <property type="entry name" value="DapB_C"/>
    <property type="match status" value="1"/>
</dbReference>
<dbReference type="SUPFAM" id="SSF55347">
    <property type="entry name" value="Glyceraldehyde-3-phosphate dehydrogenase-like, C-terminal domain"/>
    <property type="match status" value="1"/>
</dbReference>
<comment type="pathway">
    <text evidence="8 12">Amino-acid biosynthesis; L-lysine biosynthesis via DAP pathway; (S)-tetrahydrodipicolinate from L-aspartate: step 4/4.</text>
</comment>
<feature type="active site" description="Proton donor" evidence="12">
    <location>
        <position position="136"/>
    </location>
</feature>
<evidence type="ECO:0000256" key="8">
    <source>
        <dbReference type="ARBA" id="ARBA00037922"/>
    </source>
</evidence>
<dbReference type="HAMAP" id="MF_00102">
    <property type="entry name" value="DapB"/>
    <property type="match status" value="1"/>
</dbReference>
<feature type="binding site" evidence="12">
    <location>
        <position position="133"/>
    </location>
    <ligand>
        <name>(S)-2,3,4,5-tetrahydrodipicolinate</name>
        <dbReference type="ChEBI" id="CHEBI:16845"/>
    </ligand>
</feature>
<dbReference type="GO" id="GO:0008839">
    <property type="term" value="F:4-hydroxy-tetrahydrodipicolinate reductase"/>
    <property type="evidence" value="ECO:0007669"/>
    <property type="project" value="UniProtKB-EC"/>
</dbReference>
<dbReference type="CDD" id="cd02274">
    <property type="entry name" value="DHDPR_N"/>
    <property type="match status" value="1"/>
</dbReference>
<dbReference type="GO" id="GO:0050661">
    <property type="term" value="F:NADP binding"/>
    <property type="evidence" value="ECO:0007669"/>
    <property type="project" value="UniProtKB-UniRule"/>
</dbReference>
<dbReference type="UniPathway" id="UPA00034">
    <property type="reaction ID" value="UER00018"/>
</dbReference>
<keyword evidence="7 12" id="KW-0457">Lysine biosynthesis</keyword>
<evidence type="ECO:0000256" key="7">
    <source>
        <dbReference type="ARBA" id="ARBA00023154"/>
    </source>
</evidence>
<dbReference type="InterPro" id="IPR023940">
    <property type="entry name" value="DHDPR_bac"/>
</dbReference>
<comment type="subcellular location">
    <subcellularLocation>
        <location evidence="12">Cytoplasm</location>
    </subcellularLocation>
</comment>
<keyword evidence="5 12" id="KW-0560">Oxidoreductase</keyword>
<dbReference type="Gene3D" id="3.40.50.720">
    <property type="entry name" value="NAD(P)-binding Rossmann-like Domain"/>
    <property type="match status" value="1"/>
</dbReference>
<evidence type="ECO:0000313" key="16">
    <source>
        <dbReference type="Proteomes" id="UP000178572"/>
    </source>
</evidence>
<comment type="catalytic activity">
    <reaction evidence="10 12">
        <text>(S)-2,3,4,5-tetrahydrodipicolinate + NADP(+) + H2O = (2S,4S)-4-hydroxy-2,3,4,5-tetrahydrodipicolinate + NADPH + H(+)</text>
        <dbReference type="Rhea" id="RHEA:35331"/>
        <dbReference type="ChEBI" id="CHEBI:15377"/>
        <dbReference type="ChEBI" id="CHEBI:15378"/>
        <dbReference type="ChEBI" id="CHEBI:16845"/>
        <dbReference type="ChEBI" id="CHEBI:57783"/>
        <dbReference type="ChEBI" id="CHEBI:58349"/>
        <dbReference type="ChEBI" id="CHEBI:67139"/>
        <dbReference type="EC" id="1.17.1.8"/>
    </reaction>
</comment>
<keyword evidence="12" id="KW-0963">Cytoplasm</keyword>
<feature type="binding site" evidence="12">
    <location>
        <begin position="100"/>
        <end position="103"/>
    </location>
    <ligand>
        <name>NAD(+)</name>
        <dbReference type="ChEBI" id="CHEBI:57540"/>
    </ligand>
</feature>
<evidence type="ECO:0000256" key="3">
    <source>
        <dbReference type="ARBA" id="ARBA00022857"/>
    </source>
</evidence>
<protein>
    <recommendedName>
        <fullName evidence="9 12">4-hydroxy-tetrahydrodipicolinate reductase</fullName>
        <shortName evidence="12">HTPA reductase</shortName>
        <ecNumber evidence="9 12">1.17.1.8</ecNumber>
    </recommendedName>
</protein>
<feature type="domain" description="Dihydrodipicolinate reductase C-terminal" evidence="14">
    <location>
        <begin position="106"/>
        <end position="221"/>
    </location>
</feature>
<feature type="domain" description="Dihydrodipicolinate reductase N-terminal" evidence="13">
    <location>
        <begin position="4"/>
        <end position="103"/>
    </location>
</feature>
<dbReference type="STRING" id="1798500.A3C21_04460"/>
<reference evidence="15 16" key="1">
    <citation type="journal article" date="2016" name="Nat. Commun.">
        <title>Thousands of microbial genomes shed light on interconnected biogeochemical processes in an aquifer system.</title>
        <authorList>
            <person name="Anantharaman K."/>
            <person name="Brown C.T."/>
            <person name="Hug L.A."/>
            <person name="Sharon I."/>
            <person name="Castelle C.J."/>
            <person name="Probst A.J."/>
            <person name="Thomas B.C."/>
            <person name="Singh A."/>
            <person name="Wilkins M.J."/>
            <person name="Karaoz U."/>
            <person name="Brodie E.L."/>
            <person name="Williams K.H."/>
            <person name="Hubbard S.S."/>
            <person name="Banfield J.F."/>
        </authorList>
    </citation>
    <scope>NUCLEOTIDE SEQUENCE [LARGE SCALE GENOMIC DNA]</scope>
</reference>
<keyword evidence="3 12" id="KW-0521">NADP</keyword>
<feature type="binding site" evidence="12">
    <location>
        <begin position="76"/>
        <end position="78"/>
    </location>
    <ligand>
        <name>NAD(+)</name>
        <dbReference type="ChEBI" id="CHEBI:57540"/>
    </ligand>
</feature>
<comment type="catalytic activity">
    <reaction evidence="11 12">
        <text>(S)-2,3,4,5-tetrahydrodipicolinate + NAD(+) + H2O = (2S,4S)-4-hydroxy-2,3,4,5-tetrahydrodipicolinate + NADH + H(+)</text>
        <dbReference type="Rhea" id="RHEA:35323"/>
        <dbReference type="ChEBI" id="CHEBI:15377"/>
        <dbReference type="ChEBI" id="CHEBI:15378"/>
        <dbReference type="ChEBI" id="CHEBI:16845"/>
        <dbReference type="ChEBI" id="CHEBI:57540"/>
        <dbReference type="ChEBI" id="CHEBI:57945"/>
        <dbReference type="ChEBI" id="CHEBI:67139"/>
        <dbReference type="EC" id="1.17.1.8"/>
    </reaction>
</comment>
<dbReference type="GO" id="GO:0009089">
    <property type="term" value="P:lysine biosynthetic process via diaminopimelate"/>
    <property type="evidence" value="ECO:0007669"/>
    <property type="project" value="UniProtKB-UniRule"/>
</dbReference>
<dbReference type="InterPro" id="IPR036291">
    <property type="entry name" value="NAD(P)-bd_dom_sf"/>
</dbReference>
<dbReference type="InterPro" id="IPR000846">
    <property type="entry name" value="DapB_N"/>
</dbReference>
<name>A0A1F6E0B1_9BACT</name>
<comment type="subunit">
    <text evidence="12">Homotetramer.</text>
</comment>
<dbReference type="GO" id="GO:0016726">
    <property type="term" value="F:oxidoreductase activity, acting on CH or CH2 groups, NAD or NADP as acceptor"/>
    <property type="evidence" value="ECO:0007669"/>
    <property type="project" value="UniProtKB-UniRule"/>
</dbReference>
<evidence type="ECO:0000259" key="13">
    <source>
        <dbReference type="Pfam" id="PF01113"/>
    </source>
</evidence>
<dbReference type="PANTHER" id="PTHR20836:SF0">
    <property type="entry name" value="4-HYDROXY-TETRAHYDRODIPICOLINATE REDUCTASE 1, CHLOROPLASTIC-RELATED"/>
    <property type="match status" value="1"/>
</dbReference>
<comment type="similarity">
    <text evidence="1 12">Belongs to the DapB family.</text>
</comment>
<evidence type="ECO:0000256" key="9">
    <source>
        <dbReference type="ARBA" id="ARBA00038983"/>
    </source>
</evidence>
<feature type="binding site" evidence="12">
    <location>
        <begin position="142"/>
        <end position="143"/>
    </location>
    <ligand>
        <name>(S)-2,3,4,5-tetrahydrodipicolinate</name>
        <dbReference type="ChEBI" id="CHEBI:16845"/>
    </ligand>
</feature>
<feature type="binding site" evidence="12">
    <location>
        <begin position="9"/>
        <end position="14"/>
    </location>
    <ligand>
        <name>NAD(+)</name>
        <dbReference type="ChEBI" id="CHEBI:57540"/>
    </ligand>
</feature>
<dbReference type="InterPro" id="IPR022663">
    <property type="entry name" value="DapB_C"/>
</dbReference>
<evidence type="ECO:0000256" key="12">
    <source>
        <dbReference type="HAMAP-Rule" id="MF_00102"/>
    </source>
</evidence>
<evidence type="ECO:0000313" key="15">
    <source>
        <dbReference type="EMBL" id="OGG67098.1"/>
    </source>
</evidence>
<dbReference type="GO" id="GO:0019877">
    <property type="term" value="P:diaminopimelate biosynthetic process"/>
    <property type="evidence" value="ECO:0007669"/>
    <property type="project" value="UniProtKB-UniRule"/>
</dbReference>
<sequence>MSTKIIICGARGRMGQLLVSCAKKDAALEIAGTVDSGDDPEASIAEADVVIDFTTREATLPLAKIAAARGKALVIGTTGHSESERAAIREAIQGIPAVWTSNFSTGVNILFHITRLVGELMRDADVAISETHHAKKKDAPSGTAKTLQGILERVLGRDVPVESLRVGDVVGDHTVAFRTPDEELSLTHHAIERATFARGALRAAKWVVGREPGIYDMQDVLGLKK</sequence>
<dbReference type="AlphaFoldDB" id="A0A1F6E0B1"/>
<evidence type="ECO:0000256" key="1">
    <source>
        <dbReference type="ARBA" id="ARBA00006642"/>
    </source>
</evidence>
<dbReference type="EC" id="1.17.1.8" evidence="9 12"/>
<dbReference type="PANTHER" id="PTHR20836">
    <property type="entry name" value="DIHYDRODIPICOLINATE REDUCTASE"/>
    <property type="match status" value="1"/>
</dbReference>
<evidence type="ECO:0000259" key="14">
    <source>
        <dbReference type="Pfam" id="PF05173"/>
    </source>
</evidence>
<feature type="active site" description="Proton donor/acceptor" evidence="12">
    <location>
        <position position="132"/>
    </location>
</feature>
<evidence type="ECO:0000256" key="2">
    <source>
        <dbReference type="ARBA" id="ARBA00022605"/>
    </source>
</evidence>
<dbReference type="SUPFAM" id="SSF51735">
    <property type="entry name" value="NAD(P)-binding Rossmann-fold domains"/>
    <property type="match status" value="1"/>
</dbReference>
<evidence type="ECO:0000256" key="5">
    <source>
        <dbReference type="ARBA" id="ARBA00023002"/>
    </source>
</evidence>
<comment type="caution">
    <text evidence="12">Was originally thought to be a dihydrodipicolinate reductase (DHDPR), catalyzing the conversion of dihydrodipicolinate to tetrahydrodipicolinate. However, it was shown in E.coli that the substrate of the enzymatic reaction is not dihydrodipicolinate (DHDP) but in fact (2S,4S)-4-hydroxy-2,3,4,5-tetrahydrodipicolinic acid (HTPA), the product released by the DapA-catalyzed reaction.</text>
</comment>
<proteinExistence type="inferred from homology"/>
<feature type="binding site" evidence="12">
    <location>
        <position position="38"/>
    </location>
    <ligand>
        <name>NAD(+)</name>
        <dbReference type="ChEBI" id="CHEBI:57540"/>
    </ligand>
</feature>
<dbReference type="Gene3D" id="3.30.360.10">
    <property type="entry name" value="Dihydrodipicolinate Reductase, domain 2"/>
    <property type="match status" value="1"/>
</dbReference>
<evidence type="ECO:0000256" key="4">
    <source>
        <dbReference type="ARBA" id="ARBA00022915"/>
    </source>
</evidence>
<accession>A0A1F6E0B1</accession>
<dbReference type="PIRSF" id="PIRSF000161">
    <property type="entry name" value="DHPR"/>
    <property type="match status" value="1"/>
</dbReference>